<keyword evidence="1" id="KW-0732">Signal</keyword>
<dbReference type="Gene3D" id="2.120.10.30">
    <property type="entry name" value="TolB, C-terminal domain"/>
    <property type="match status" value="1"/>
</dbReference>
<dbReference type="OrthoDB" id="9770043at2"/>
<dbReference type="PANTHER" id="PTHR19328">
    <property type="entry name" value="HEDGEHOG-INTERACTING PROTEIN"/>
    <property type="match status" value="1"/>
</dbReference>
<protein>
    <submittedName>
        <fullName evidence="3">Aldose sugar dehydrogenase YliI</fullName>
    </submittedName>
</protein>
<evidence type="ECO:0000256" key="1">
    <source>
        <dbReference type="SAM" id="SignalP"/>
    </source>
</evidence>
<evidence type="ECO:0000313" key="3">
    <source>
        <dbReference type="EMBL" id="EWC40963.1"/>
    </source>
</evidence>
<sequence>MLRHAIRTTLCGFAIAASLQAVADTERHSSEAGPVTVKEIASGLENPWALAFLPDGKRMLVTERPGRLRVVGLDGSRSEPLAGVPEVFARSQGGLLDVRLSPGFDKDRLVYLSYAEAGEQGKAGTAVGRGRLSDDASRLENFEVIFRQLPKLSTGVHFGSRLVFDGNGHLFIALGENNQRPTSQDLDKHQGKVVRLGLDGSVPEDNPFVGQDGVRPEIWSYGHRNQQGGALNPWSGVLWTHEHGPRGGDEVNIPQAGKNYGWPLATHGINYSMLPIPEAEGETVEGTEPPHHVWEKSPGISGMAFYDAERFPGWQHSLFIGALVDQSLIRLQLDGDRVVGEERLLKDLGARIRDVRVGPDGYLYVLTDAANGKLLQVGLDAQ</sequence>
<dbReference type="InterPro" id="IPR011041">
    <property type="entry name" value="Quinoprot_gluc/sorb_DH_b-prop"/>
</dbReference>
<organism evidence="3 4">
    <name type="scientific">Stutzerimonas stutzeri KOS6</name>
    <dbReference type="NCBI Taxonomy" id="1218352"/>
    <lineage>
        <taxon>Bacteria</taxon>
        <taxon>Pseudomonadati</taxon>
        <taxon>Pseudomonadota</taxon>
        <taxon>Gammaproteobacteria</taxon>
        <taxon>Pseudomonadales</taxon>
        <taxon>Pseudomonadaceae</taxon>
        <taxon>Stutzerimonas</taxon>
    </lineage>
</organism>
<proteinExistence type="predicted"/>
<dbReference type="HOGENOM" id="CLU_012253_1_1_6"/>
<evidence type="ECO:0000259" key="2">
    <source>
        <dbReference type="Pfam" id="PF07995"/>
    </source>
</evidence>
<dbReference type="Pfam" id="PF07995">
    <property type="entry name" value="GSDH"/>
    <property type="match status" value="1"/>
</dbReference>
<dbReference type="EMBL" id="AMCZ02000014">
    <property type="protein sequence ID" value="EWC40963.1"/>
    <property type="molecule type" value="Genomic_DNA"/>
</dbReference>
<accession>A0A061JQR9</accession>
<dbReference type="InterPro" id="IPR011042">
    <property type="entry name" value="6-blade_b-propeller_TolB-like"/>
</dbReference>
<gene>
    <name evidence="3" type="ORF">B597_012320</name>
</gene>
<dbReference type="PANTHER" id="PTHR19328:SF75">
    <property type="entry name" value="ALDOSE SUGAR DEHYDROGENASE YLII"/>
    <property type="match status" value="1"/>
</dbReference>
<dbReference type="eggNOG" id="COG2133">
    <property type="taxonomic scope" value="Bacteria"/>
</dbReference>
<dbReference type="Proteomes" id="UP000026923">
    <property type="component" value="Unassembled WGS sequence"/>
</dbReference>
<comment type="caution">
    <text evidence="3">The sequence shown here is derived from an EMBL/GenBank/DDBJ whole genome shotgun (WGS) entry which is preliminary data.</text>
</comment>
<dbReference type="InterPro" id="IPR012938">
    <property type="entry name" value="Glc/Sorbosone_DH"/>
</dbReference>
<name>A0A061JQR9_STUST</name>
<feature type="domain" description="Glucose/Sorbosone dehydrogenase" evidence="2">
    <location>
        <begin position="44"/>
        <end position="375"/>
    </location>
</feature>
<dbReference type="AlphaFoldDB" id="A0A061JQR9"/>
<feature type="chain" id="PRO_5001605708" evidence="1">
    <location>
        <begin position="24"/>
        <end position="382"/>
    </location>
</feature>
<evidence type="ECO:0000313" key="4">
    <source>
        <dbReference type="Proteomes" id="UP000026923"/>
    </source>
</evidence>
<reference evidence="3 4" key="1">
    <citation type="journal article" date="2013" name="Genome Announc.">
        <title>Draft Genome of the Nitrogen-Fixing Bacterium Pseudomonas stutzeri Strain KOS6 Isolated from Industrial Hydrocarbon Sludge.</title>
        <authorList>
            <person name="Grigoryeva T.V."/>
            <person name="Laikov A.V."/>
            <person name="Naumova R.P."/>
            <person name="Manolov A.I."/>
            <person name="Larin A.K."/>
            <person name="Karpova I.Y."/>
            <person name="Semashko T.A."/>
            <person name="Alexeev D.G."/>
            <person name="Kostryukova E.S."/>
            <person name="Muller R."/>
            <person name="Govorun V.M."/>
        </authorList>
    </citation>
    <scope>NUCLEOTIDE SEQUENCE [LARGE SCALE GENOMIC DNA]</scope>
    <source>
        <strain evidence="3 4">KOS6</strain>
    </source>
</reference>
<dbReference type="SUPFAM" id="SSF50952">
    <property type="entry name" value="Soluble quinoprotein glucose dehydrogenase"/>
    <property type="match status" value="1"/>
</dbReference>
<dbReference type="RefSeq" id="WP_003295692.1">
    <property type="nucleotide sequence ID" value="NZ_KK020678.1"/>
</dbReference>
<feature type="signal peptide" evidence="1">
    <location>
        <begin position="1"/>
        <end position="23"/>
    </location>
</feature>